<keyword evidence="3" id="KW-0722">Serine protease inhibitor</keyword>
<dbReference type="PROSITE" id="PS50279">
    <property type="entry name" value="BPTI_KUNITZ_2"/>
    <property type="match status" value="1"/>
</dbReference>
<keyword evidence="1" id="KW-0732">Signal</keyword>
<sequence length="119" mass="13232">MRLIVLLVIVINVCAVLGARIKNTHDVDDGWVIVEHSTESAQAMAARPYQQSDCSDAVERRSVATCLARKTVWTWDVLANKCVTAFYTGCNATKNNFVTEAECLRVAKPVCFNIVNRRS</sequence>
<dbReference type="GO" id="GO:0004867">
    <property type="term" value="F:serine-type endopeptidase inhibitor activity"/>
    <property type="evidence" value="ECO:0007669"/>
    <property type="project" value="UniProtKB-KW"/>
</dbReference>
<dbReference type="FunCoup" id="A0A6P7F480">
    <property type="interactions" value="76"/>
</dbReference>
<dbReference type="AlphaFoldDB" id="A0A6P7F480"/>
<dbReference type="InterPro" id="IPR002223">
    <property type="entry name" value="Kunitz_BPTI"/>
</dbReference>
<feature type="chain" id="PRO_5028416100" evidence="1">
    <location>
        <begin position="19"/>
        <end position="119"/>
    </location>
</feature>
<dbReference type="SUPFAM" id="SSF57362">
    <property type="entry name" value="BPTI-like"/>
    <property type="match status" value="1"/>
</dbReference>
<gene>
    <name evidence="3" type="primary">LOC114324919</name>
</gene>
<dbReference type="OrthoDB" id="6775666at2759"/>
<keyword evidence="3" id="KW-0646">Protease inhibitor</keyword>
<dbReference type="Gene3D" id="4.10.410.10">
    <property type="entry name" value="Pancreatic trypsin inhibitor Kunitz domain"/>
    <property type="match status" value="1"/>
</dbReference>
<dbReference type="Pfam" id="PF00014">
    <property type="entry name" value="Kunitz_BPTI"/>
    <property type="match status" value="1"/>
</dbReference>
<dbReference type="SMART" id="SM00131">
    <property type="entry name" value="KU"/>
    <property type="match status" value="1"/>
</dbReference>
<organism evidence="3">
    <name type="scientific">Diabrotica virgifera virgifera</name>
    <name type="common">western corn rootworm</name>
    <dbReference type="NCBI Taxonomy" id="50390"/>
    <lineage>
        <taxon>Eukaryota</taxon>
        <taxon>Metazoa</taxon>
        <taxon>Ecdysozoa</taxon>
        <taxon>Arthropoda</taxon>
        <taxon>Hexapoda</taxon>
        <taxon>Insecta</taxon>
        <taxon>Pterygota</taxon>
        <taxon>Neoptera</taxon>
        <taxon>Endopterygota</taxon>
        <taxon>Coleoptera</taxon>
        <taxon>Polyphaga</taxon>
        <taxon>Cucujiformia</taxon>
        <taxon>Chrysomeloidea</taxon>
        <taxon>Chrysomelidae</taxon>
        <taxon>Galerucinae</taxon>
        <taxon>Diabroticina</taxon>
        <taxon>Diabroticites</taxon>
        <taxon>Diabrotica</taxon>
    </lineage>
</organism>
<dbReference type="InParanoid" id="A0A6P7F480"/>
<feature type="domain" description="BPTI/Kunitz inhibitor" evidence="2">
    <location>
        <begin position="54"/>
        <end position="107"/>
    </location>
</feature>
<evidence type="ECO:0000259" key="2">
    <source>
        <dbReference type="PROSITE" id="PS50279"/>
    </source>
</evidence>
<dbReference type="RefSeq" id="XP_028128643.1">
    <property type="nucleotide sequence ID" value="XM_028272842.1"/>
</dbReference>
<accession>A0A6P7F480</accession>
<protein>
    <submittedName>
        <fullName evidence="3">Kunitz-type serine protease inhibitor A-like</fullName>
    </submittedName>
</protein>
<evidence type="ECO:0000256" key="1">
    <source>
        <dbReference type="SAM" id="SignalP"/>
    </source>
</evidence>
<dbReference type="KEGG" id="dvv:114324919"/>
<reference evidence="3" key="1">
    <citation type="submission" date="2025-08" db="UniProtKB">
        <authorList>
            <consortium name="RefSeq"/>
        </authorList>
    </citation>
    <scope>IDENTIFICATION</scope>
    <source>
        <tissue evidence="3">Whole insect</tissue>
    </source>
</reference>
<proteinExistence type="predicted"/>
<dbReference type="InterPro" id="IPR036880">
    <property type="entry name" value="Kunitz_BPTI_sf"/>
</dbReference>
<feature type="signal peptide" evidence="1">
    <location>
        <begin position="1"/>
        <end position="18"/>
    </location>
</feature>
<name>A0A6P7F480_DIAVI</name>
<evidence type="ECO:0000313" key="3">
    <source>
        <dbReference type="RefSeq" id="XP_028128643.1"/>
    </source>
</evidence>